<dbReference type="PANTHER" id="PTHR23227:SF67">
    <property type="entry name" value="CRANIOFACIAL DEVELOPMENT PROTEIN 2-LIKE"/>
    <property type="match status" value="1"/>
</dbReference>
<protein>
    <submittedName>
        <fullName evidence="1">Uncharacterized protein</fullName>
    </submittedName>
</protein>
<comment type="caution">
    <text evidence="1">The sequence shown here is derived from an EMBL/GenBank/DDBJ whole genome shotgun (WGS) entry which is preliminary data.</text>
</comment>
<dbReference type="InterPro" id="IPR027124">
    <property type="entry name" value="Swc5/CFDP1/2"/>
</dbReference>
<sequence>MNVHTGRDNGGYEEVMGGYGIGQRNKEGEQMLQLCQLHNLRIWNTWFMKREEHLITFKSGDTATQIDYIVSRGEGVWVQNCKVIPGEECITQHWLLCADLVLKMMMMRLKKKRGEKRIKVWRLKNPDIQRNPGEIS</sequence>
<dbReference type="InterPro" id="IPR036691">
    <property type="entry name" value="Endo/exonu/phosph_ase_sf"/>
</dbReference>
<gene>
    <name evidence="1" type="ORF">Pcinc_011688</name>
</gene>
<proteinExistence type="predicted"/>
<dbReference type="AlphaFoldDB" id="A0AAE1KT78"/>
<dbReference type="EMBL" id="JAWQEG010000924">
    <property type="protein sequence ID" value="KAK3884019.1"/>
    <property type="molecule type" value="Genomic_DNA"/>
</dbReference>
<evidence type="ECO:0000313" key="2">
    <source>
        <dbReference type="Proteomes" id="UP001286313"/>
    </source>
</evidence>
<accession>A0AAE1KT78</accession>
<dbReference type="Gene3D" id="3.60.10.10">
    <property type="entry name" value="Endonuclease/exonuclease/phosphatase"/>
    <property type="match status" value="1"/>
</dbReference>
<evidence type="ECO:0000313" key="1">
    <source>
        <dbReference type="EMBL" id="KAK3884019.1"/>
    </source>
</evidence>
<name>A0AAE1KT78_PETCI</name>
<reference evidence="1" key="1">
    <citation type="submission" date="2023-10" db="EMBL/GenBank/DDBJ databases">
        <title>Genome assemblies of two species of porcelain crab, Petrolisthes cinctipes and Petrolisthes manimaculis (Anomura: Porcellanidae).</title>
        <authorList>
            <person name="Angst P."/>
        </authorList>
    </citation>
    <scope>NUCLEOTIDE SEQUENCE</scope>
    <source>
        <strain evidence="1">PB745_01</strain>
        <tissue evidence="1">Gill</tissue>
    </source>
</reference>
<organism evidence="1 2">
    <name type="scientific">Petrolisthes cinctipes</name>
    <name type="common">Flat porcelain crab</name>
    <dbReference type="NCBI Taxonomy" id="88211"/>
    <lineage>
        <taxon>Eukaryota</taxon>
        <taxon>Metazoa</taxon>
        <taxon>Ecdysozoa</taxon>
        <taxon>Arthropoda</taxon>
        <taxon>Crustacea</taxon>
        <taxon>Multicrustacea</taxon>
        <taxon>Malacostraca</taxon>
        <taxon>Eumalacostraca</taxon>
        <taxon>Eucarida</taxon>
        <taxon>Decapoda</taxon>
        <taxon>Pleocyemata</taxon>
        <taxon>Anomura</taxon>
        <taxon>Galatheoidea</taxon>
        <taxon>Porcellanidae</taxon>
        <taxon>Petrolisthes</taxon>
    </lineage>
</organism>
<dbReference type="Proteomes" id="UP001286313">
    <property type="component" value="Unassembled WGS sequence"/>
</dbReference>
<keyword evidence="2" id="KW-1185">Reference proteome</keyword>
<dbReference type="PANTHER" id="PTHR23227">
    <property type="entry name" value="BUCENTAUR RELATED"/>
    <property type="match status" value="1"/>
</dbReference>